<feature type="chain" id="PRO_5022763486" evidence="5">
    <location>
        <begin position="29"/>
        <end position="448"/>
    </location>
</feature>
<dbReference type="GO" id="GO:0004650">
    <property type="term" value="F:polygalacturonase activity"/>
    <property type="evidence" value="ECO:0007669"/>
    <property type="project" value="UniProtKB-EC"/>
</dbReference>
<feature type="signal peptide" evidence="5">
    <location>
        <begin position="1"/>
        <end position="28"/>
    </location>
</feature>
<evidence type="ECO:0000256" key="4">
    <source>
        <dbReference type="RuleBase" id="RU361169"/>
    </source>
</evidence>
<evidence type="ECO:0000313" key="7">
    <source>
        <dbReference type="Proteomes" id="UP000318478"/>
    </source>
</evidence>
<accession>A0A5C5XWD4</accession>
<dbReference type="Pfam" id="PF00295">
    <property type="entry name" value="Glyco_hydro_28"/>
    <property type="match status" value="1"/>
</dbReference>
<dbReference type="SUPFAM" id="SSF51126">
    <property type="entry name" value="Pectin lyase-like"/>
    <property type="match status" value="1"/>
</dbReference>
<dbReference type="InterPro" id="IPR000743">
    <property type="entry name" value="Glyco_hydro_28"/>
</dbReference>
<sequence length="448" mass="49731" precursor="true">MLIRRLRTSSWLLATLPLVALSAATCSADSPWDRAAELLQQIQAPEFPDRTFNITDHAAKTGGDSRAAIQEAIQACHDAGGGRVVVPTGEWRVDGPLHLLSNVDLHLERGATLRFSNDPNDYLPLVLTRFEGTELMNFSPPIYAFEQENIALTGEGVIDGQADDDSWWEWKGNGTKDGNDLIEMADQGVPVAERRFGKGRKMRVNFVQPYRCKHVLIEGITVNRSPMWCLNPVLCEDVVVRGVRVESHGPNNDGCNPESCNRVLIEECFFNTGDDCIAIKSGRNADGRRLATPSQNIIVRNCTMRDGHGGVVLGSEMSGGIENVYVEHCQMDSPNLERAIRLKSNSRRGGYLRNLYVRDIEVGEVSDAVLRINLRYFNEEGEFFPQVSDVLLERVTSKKSKHPLYLMGLPESPIQGVVLRDCDFRGAAKASLVQDVAEVKLERVNIGE</sequence>
<dbReference type="SMART" id="SM00710">
    <property type="entry name" value="PbH1"/>
    <property type="match status" value="3"/>
</dbReference>
<protein>
    <submittedName>
        <fullName evidence="6">Polygalacturonase</fullName>
        <ecNumber evidence="6">3.2.1.15</ecNumber>
    </submittedName>
</protein>
<dbReference type="EMBL" id="SJPO01000014">
    <property type="protein sequence ID" value="TWT66851.1"/>
    <property type="molecule type" value="Genomic_DNA"/>
</dbReference>
<keyword evidence="2 4" id="KW-0378">Hydrolase</keyword>
<comment type="caution">
    <text evidence="6">The sequence shown here is derived from an EMBL/GenBank/DDBJ whole genome shotgun (WGS) entry which is preliminary data.</text>
</comment>
<proteinExistence type="inferred from homology"/>
<evidence type="ECO:0000256" key="5">
    <source>
        <dbReference type="SAM" id="SignalP"/>
    </source>
</evidence>
<dbReference type="InterPro" id="IPR006626">
    <property type="entry name" value="PbH1"/>
</dbReference>
<evidence type="ECO:0000256" key="1">
    <source>
        <dbReference type="ARBA" id="ARBA00008834"/>
    </source>
</evidence>
<comment type="similarity">
    <text evidence="1 4">Belongs to the glycosyl hydrolase 28 family.</text>
</comment>
<reference evidence="6 7" key="1">
    <citation type="submission" date="2019-02" db="EMBL/GenBank/DDBJ databases">
        <title>Deep-cultivation of Planctomycetes and their phenomic and genomic characterization uncovers novel biology.</title>
        <authorList>
            <person name="Wiegand S."/>
            <person name="Jogler M."/>
            <person name="Boedeker C."/>
            <person name="Pinto D."/>
            <person name="Vollmers J."/>
            <person name="Rivas-Marin E."/>
            <person name="Kohn T."/>
            <person name="Peeters S.H."/>
            <person name="Heuer A."/>
            <person name="Rast P."/>
            <person name="Oberbeckmann S."/>
            <person name="Bunk B."/>
            <person name="Jeske O."/>
            <person name="Meyerdierks A."/>
            <person name="Storesund J.E."/>
            <person name="Kallscheuer N."/>
            <person name="Luecker S."/>
            <person name="Lage O.M."/>
            <person name="Pohl T."/>
            <person name="Merkel B.J."/>
            <person name="Hornburger P."/>
            <person name="Mueller R.-W."/>
            <person name="Bruemmer F."/>
            <person name="Labrenz M."/>
            <person name="Spormann A.M."/>
            <person name="Op Den Camp H."/>
            <person name="Overmann J."/>
            <person name="Amann R."/>
            <person name="Jetten M.S.M."/>
            <person name="Mascher T."/>
            <person name="Medema M.H."/>
            <person name="Devos D.P."/>
            <person name="Kaster A.-K."/>
            <person name="Ovreas L."/>
            <person name="Rohde M."/>
            <person name="Galperin M.Y."/>
            <person name="Jogler C."/>
        </authorList>
    </citation>
    <scope>NUCLEOTIDE SEQUENCE [LARGE SCALE GENOMIC DNA]</scope>
    <source>
        <strain evidence="6 7">Pla123a</strain>
    </source>
</reference>
<dbReference type="InterPro" id="IPR011050">
    <property type="entry name" value="Pectin_lyase_fold/virulence"/>
</dbReference>
<dbReference type="AlphaFoldDB" id="A0A5C5XWD4"/>
<dbReference type="InterPro" id="IPR012334">
    <property type="entry name" value="Pectin_lyas_fold"/>
</dbReference>
<evidence type="ECO:0000313" key="6">
    <source>
        <dbReference type="EMBL" id="TWT66851.1"/>
    </source>
</evidence>
<dbReference type="Proteomes" id="UP000318478">
    <property type="component" value="Unassembled WGS sequence"/>
</dbReference>
<dbReference type="PANTHER" id="PTHR31339:SF9">
    <property type="entry name" value="PLASMIN AND FIBRONECTIN-BINDING PROTEIN A"/>
    <property type="match status" value="1"/>
</dbReference>
<dbReference type="EC" id="3.2.1.15" evidence="6"/>
<dbReference type="PROSITE" id="PS00502">
    <property type="entry name" value="POLYGALACTURONASE"/>
    <property type="match status" value="1"/>
</dbReference>
<organism evidence="6 7">
    <name type="scientific">Posidoniimonas polymericola</name>
    <dbReference type="NCBI Taxonomy" id="2528002"/>
    <lineage>
        <taxon>Bacteria</taxon>
        <taxon>Pseudomonadati</taxon>
        <taxon>Planctomycetota</taxon>
        <taxon>Planctomycetia</taxon>
        <taxon>Pirellulales</taxon>
        <taxon>Lacipirellulaceae</taxon>
        <taxon>Posidoniimonas</taxon>
    </lineage>
</organism>
<dbReference type="Gene3D" id="2.160.20.10">
    <property type="entry name" value="Single-stranded right-handed beta-helix, Pectin lyase-like"/>
    <property type="match status" value="1"/>
</dbReference>
<dbReference type="InterPro" id="IPR051801">
    <property type="entry name" value="GH28_Enzymes"/>
</dbReference>
<dbReference type="PANTHER" id="PTHR31339">
    <property type="entry name" value="PECTIN LYASE-RELATED"/>
    <property type="match status" value="1"/>
</dbReference>
<evidence type="ECO:0000256" key="2">
    <source>
        <dbReference type="ARBA" id="ARBA00022801"/>
    </source>
</evidence>
<keyword evidence="7" id="KW-1185">Reference proteome</keyword>
<dbReference type="GO" id="GO:0005975">
    <property type="term" value="P:carbohydrate metabolic process"/>
    <property type="evidence" value="ECO:0007669"/>
    <property type="project" value="InterPro"/>
</dbReference>
<dbReference type="OrthoDB" id="9795222at2"/>
<name>A0A5C5XWD4_9BACT</name>
<keyword evidence="5" id="KW-0732">Signal</keyword>
<gene>
    <name evidence="6" type="primary">pgl_2</name>
    <name evidence="6" type="ORF">Pla123a_45490</name>
</gene>
<keyword evidence="3 4" id="KW-0326">Glycosidase</keyword>
<evidence type="ECO:0000256" key="3">
    <source>
        <dbReference type="ARBA" id="ARBA00023295"/>
    </source>
</evidence>